<evidence type="ECO:0000256" key="8">
    <source>
        <dbReference type="ARBA" id="ARBA00023027"/>
    </source>
</evidence>
<dbReference type="InterPro" id="IPR054585">
    <property type="entry name" value="NDH2-like_C"/>
</dbReference>
<dbReference type="GO" id="GO:0003954">
    <property type="term" value="F:NADH dehydrogenase activity"/>
    <property type="evidence" value="ECO:0007669"/>
    <property type="project" value="InterPro"/>
</dbReference>
<dbReference type="Pfam" id="PF13405">
    <property type="entry name" value="EF-hand_6"/>
    <property type="match status" value="1"/>
</dbReference>
<evidence type="ECO:0000313" key="11">
    <source>
        <dbReference type="Proteomes" id="UP000242180"/>
    </source>
</evidence>
<dbReference type="SUPFAM" id="SSF51905">
    <property type="entry name" value="FAD/NAD(P)-binding domain"/>
    <property type="match status" value="2"/>
</dbReference>
<dbReference type="InterPro" id="IPR018247">
    <property type="entry name" value="EF_Hand_1_Ca_BS"/>
</dbReference>
<dbReference type="PROSITE" id="PS50222">
    <property type="entry name" value="EF_HAND_2"/>
    <property type="match status" value="2"/>
</dbReference>
<dbReference type="OrthoDB" id="3244603at2759"/>
<dbReference type="InParanoid" id="A0A1X2HEL8"/>
<reference evidence="10 11" key="1">
    <citation type="submission" date="2016-07" db="EMBL/GenBank/DDBJ databases">
        <title>Pervasive Adenine N6-methylation of Active Genes in Fungi.</title>
        <authorList>
            <consortium name="DOE Joint Genome Institute"/>
            <person name="Mondo S.J."/>
            <person name="Dannebaum R.O."/>
            <person name="Kuo R.C."/>
            <person name="Labutti K."/>
            <person name="Haridas S."/>
            <person name="Kuo A."/>
            <person name="Salamov A."/>
            <person name="Ahrendt S.R."/>
            <person name="Lipzen A."/>
            <person name="Sullivan W."/>
            <person name="Andreopoulos W.B."/>
            <person name="Clum A."/>
            <person name="Lindquist E."/>
            <person name="Daum C."/>
            <person name="Ramamoorthy G.K."/>
            <person name="Gryganskyi A."/>
            <person name="Culley D."/>
            <person name="Magnuson J.K."/>
            <person name="James T.Y."/>
            <person name="O'Malley M.A."/>
            <person name="Stajich J.E."/>
            <person name="Spatafora J.W."/>
            <person name="Visel A."/>
            <person name="Grigoriev I.V."/>
        </authorList>
    </citation>
    <scope>NUCLEOTIDE SEQUENCE [LARGE SCALE GENOMIC DNA]</scope>
    <source>
        <strain evidence="10 11">NRRL 2496</strain>
    </source>
</reference>
<evidence type="ECO:0000256" key="7">
    <source>
        <dbReference type="ARBA" id="ARBA00023002"/>
    </source>
</evidence>
<protein>
    <submittedName>
        <fullName evidence="10">Pyridine nucleotide-disulfide oxidoreductase-domain-containing protein</fullName>
    </submittedName>
</protein>
<evidence type="ECO:0000256" key="1">
    <source>
        <dbReference type="ARBA" id="ARBA00004137"/>
    </source>
</evidence>
<dbReference type="InterPro" id="IPR023753">
    <property type="entry name" value="FAD/NAD-binding_dom"/>
</dbReference>
<dbReference type="PANTHER" id="PTHR43706:SF50">
    <property type="entry name" value="NADH DEHYDROGENASE (UBIQUINONE)-RELATED"/>
    <property type="match status" value="1"/>
</dbReference>
<sequence length="606" mass="68157">MHFLRKGLGLVGRRGFATLTSSTKRAKAKKTLWTLGGLGGVAGLTYYLLRDEAYVADFQDAHAHVPQLAIHPVEGGAKGLPIVTHQIDDDVERETNIKKPRLVVVGGGWGAVSVLKNIDKDKYNITLISDNNYFLFTPLLPSATVGTLEMRSLLEPLRKIALRAGAHFLEARAVDIDLENNLVEVQSHGSDGHEGKSFYVPYDRVILAVGSTSITHGVDGIEHTHRLKTIRDAMDVRRKVTSNVEKAVLPTTSPEERKRLLSFVVCGGGPTGVEFAAELYDWMNEDLVKWFPKLLREDISVTIIQSRDHILNTFDVQISEYAERRFSRAKIDVVTNARVSRIEPDKVIYKLTNTDPPVFKEVPYGLCMWSTGIAMTPFAERLAEKLGTQVHKRCIKTDEYLRVKGIPDGSVFAIGDCATIENPRVLEHIMDIFHKADKAHNGLLTFEEFCTAVHDIRTRFPLTEQHLGEMMELFNTYDKDKNGRLDLEEMRIMLHDIDQKMTHLPATAQVASQQGAYLGKTLSQLADSRPDKCIAPFKYNYLGTLAYLGNTAVGEFNWGMHMVGGLWAMYLWRSVYWSQQVSARQRVNLSIDWTKRALFGRDLSTI</sequence>
<dbReference type="Gene3D" id="3.50.50.100">
    <property type="match status" value="2"/>
</dbReference>
<dbReference type="PROSITE" id="PS00018">
    <property type="entry name" value="EF_HAND_1"/>
    <property type="match status" value="1"/>
</dbReference>
<evidence type="ECO:0000256" key="2">
    <source>
        <dbReference type="ARBA" id="ARBA00005272"/>
    </source>
</evidence>
<dbReference type="EMBL" id="MCGN01000004">
    <property type="protein sequence ID" value="ORY97404.1"/>
    <property type="molecule type" value="Genomic_DNA"/>
</dbReference>
<keyword evidence="8" id="KW-0520">NAD</keyword>
<accession>A0A1X2HEL8</accession>
<comment type="caution">
    <text evidence="10">The sequence shown here is derived from an EMBL/GenBank/DDBJ whole genome shotgun (WGS) entry which is preliminary data.</text>
</comment>
<dbReference type="Pfam" id="PF07992">
    <property type="entry name" value="Pyr_redox_2"/>
    <property type="match status" value="1"/>
</dbReference>
<organism evidence="10 11">
    <name type="scientific">Syncephalastrum racemosum</name>
    <name type="common">Filamentous fungus</name>
    <dbReference type="NCBI Taxonomy" id="13706"/>
    <lineage>
        <taxon>Eukaryota</taxon>
        <taxon>Fungi</taxon>
        <taxon>Fungi incertae sedis</taxon>
        <taxon>Mucoromycota</taxon>
        <taxon>Mucoromycotina</taxon>
        <taxon>Mucoromycetes</taxon>
        <taxon>Mucorales</taxon>
        <taxon>Syncephalastraceae</taxon>
        <taxon>Syncephalastrum</taxon>
    </lineage>
</organism>
<dbReference type="OMA" id="EPIREIN"/>
<name>A0A1X2HEL8_SYNRA</name>
<evidence type="ECO:0000256" key="6">
    <source>
        <dbReference type="ARBA" id="ARBA00022946"/>
    </source>
</evidence>
<keyword evidence="11" id="KW-1185">Reference proteome</keyword>
<dbReference type="AlphaFoldDB" id="A0A1X2HEL8"/>
<dbReference type="InterPro" id="IPR011992">
    <property type="entry name" value="EF-hand-dom_pair"/>
</dbReference>
<dbReference type="Proteomes" id="UP000242180">
    <property type="component" value="Unassembled WGS sequence"/>
</dbReference>
<keyword evidence="3" id="KW-0285">Flavoprotein</keyword>
<dbReference type="CDD" id="cd00051">
    <property type="entry name" value="EFh"/>
    <property type="match status" value="1"/>
</dbReference>
<dbReference type="SMART" id="SM00054">
    <property type="entry name" value="EFh"/>
    <property type="match status" value="2"/>
</dbReference>
<evidence type="ECO:0000256" key="4">
    <source>
        <dbReference type="ARBA" id="ARBA00022827"/>
    </source>
</evidence>
<evidence type="ECO:0000256" key="3">
    <source>
        <dbReference type="ARBA" id="ARBA00022630"/>
    </source>
</evidence>
<feature type="domain" description="EF-hand" evidence="9">
    <location>
        <begin position="465"/>
        <end position="500"/>
    </location>
</feature>
<proteinExistence type="inferred from homology"/>
<dbReference type="SUPFAM" id="SSF47473">
    <property type="entry name" value="EF-hand"/>
    <property type="match status" value="1"/>
</dbReference>
<evidence type="ECO:0000256" key="5">
    <source>
        <dbReference type="ARBA" id="ARBA00022837"/>
    </source>
</evidence>
<dbReference type="InterPro" id="IPR036188">
    <property type="entry name" value="FAD/NAD-bd_sf"/>
</dbReference>
<gene>
    <name evidence="10" type="ORF">BCR43DRAFT_489718</name>
</gene>
<dbReference type="PANTHER" id="PTHR43706">
    <property type="entry name" value="NADH DEHYDROGENASE"/>
    <property type="match status" value="1"/>
</dbReference>
<dbReference type="PRINTS" id="PR00368">
    <property type="entry name" value="FADPNR"/>
</dbReference>
<dbReference type="InterPro" id="IPR002048">
    <property type="entry name" value="EF_hand_dom"/>
</dbReference>
<keyword evidence="4" id="KW-0274">FAD</keyword>
<dbReference type="GO" id="GO:0005743">
    <property type="term" value="C:mitochondrial inner membrane"/>
    <property type="evidence" value="ECO:0007669"/>
    <property type="project" value="UniProtKB-SubCell"/>
</dbReference>
<keyword evidence="7" id="KW-0560">Oxidoreductase</keyword>
<evidence type="ECO:0000313" key="10">
    <source>
        <dbReference type="EMBL" id="ORY97404.1"/>
    </source>
</evidence>
<dbReference type="Pfam" id="PF22366">
    <property type="entry name" value="NDH2_C"/>
    <property type="match status" value="1"/>
</dbReference>
<feature type="domain" description="EF-hand" evidence="9">
    <location>
        <begin position="424"/>
        <end position="459"/>
    </location>
</feature>
<comment type="similarity">
    <text evidence="2">Belongs to the NADH dehydrogenase family.</text>
</comment>
<dbReference type="GO" id="GO:0005509">
    <property type="term" value="F:calcium ion binding"/>
    <property type="evidence" value="ECO:0007669"/>
    <property type="project" value="InterPro"/>
</dbReference>
<comment type="subcellular location">
    <subcellularLocation>
        <location evidence="1">Mitochondrion inner membrane</location>
        <topology evidence="1">Peripheral membrane protein</topology>
        <orientation evidence="1">Intermembrane side</orientation>
    </subcellularLocation>
</comment>
<keyword evidence="6" id="KW-0809">Transit peptide</keyword>
<dbReference type="STRING" id="13706.A0A1X2HEL8"/>
<dbReference type="InterPro" id="IPR045024">
    <property type="entry name" value="NDH-2"/>
</dbReference>
<evidence type="ECO:0000259" key="9">
    <source>
        <dbReference type="PROSITE" id="PS50222"/>
    </source>
</evidence>
<keyword evidence="5" id="KW-0106">Calcium</keyword>